<evidence type="ECO:0000313" key="3">
    <source>
        <dbReference type="EMBL" id="GLC29721.1"/>
    </source>
</evidence>
<proteinExistence type="predicted"/>
<dbReference type="InterPro" id="IPR035328">
    <property type="entry name" value="DUF3048_C"/>
</dbReference>
<dbReference type="Proteomes" id="UP001208567">
    <property type="component" value="Unassembled WGS sequence"/>
</dbReference>
<dbReference type="Pfam" id="PF17479">
    <property type="entry name" value="DUF3048_C"/>
    <property type="match status" value="1"/>
</dbReference>
<accession>A0ABQ5N3I9</accession>
<reference evidence="3 4" key="1">
    <citation type="journal article" date="2024" name="Int. J. Syst. Evol. Microbiol.">
        <title>Clostridium omnivorum sp. nov., isolated from anoxic soil under the treatment of reductive soil disinfestation.</title>
        <authorList>
            <person name="Ueki A."/>
            <person name="Tonouchi A."/>
            <person name="Kaku N."/>
            <person name="Honma S."/>
            <person name="Ueki K."/>
        </authorList>
    </citation>
    <scope>NUCLEOTIDE SEQUENCE [LARGE SCALE GENOMIC DNA]</scope>
    <source>
        <strain evidence="3 4">E14</strain>
    </source>
</reference>
<gene>
    <name evidence="3" type="primary">yerB_1</name>
    <name evidence="3" type="ORF">bsdE14_11310</name>
</gene>
<evidence type="ECO:0000313" key="4">
    <source>
        <dbReference type="Proteomes" id="UP001208567"/>
    </source>
</evidence>
<protein>
    <submittedName>
        <fullName evidence="3">Lipoprotein YerB</fullName>
    </submittedName>
</protein>
<name>A0ABQ5N3I9_9CLOT</name>
<evidence type="ECO:0000259" key="1">
    <source>
        <dbReference type="Pfam" id="PF11258"/>
    </source>
</evidence>
<dbReference type="InterPro" id="IPR021416">
    <property type="entry name" value="DUF3048_N"/>
</dbReference>
<dbReference type="InterPro" id="IPR023158">
    <property type="entry name" value="YerB-like_sf"/>
</dbReference>
<comment type="caution">
    <text evidence="3">The sequence shown here is derived from an EMBL/GenBank/DDBJ whole genome shotgun (WGS) entry which is preliminary data.</text>
</comment>
<dbReference type="EMBL" id="BRXR01000001">
    <property type="protein sequence ID" value="GLC29721.1"/>
    <property type="molecule type" value="Genomic_DNA"/>
</dbReference>
<dbReference type="Gene3D" id="3.50.90.10">
    <property type="entry name" value="YerB-like"/>
    <property type="match status" value="1"/>
</dbReference>
<evidence type="ECO:0000259" key="2">
    <source>
        <dbReference type="Pfam" id="PF17479"/>
    </source>
</evidence>
<dbReference type="RefSeq" id="WP_264849007.1">
    <property type="nucleotide sequence ID" value="NZ_BRXR01000001.1"/>
</dbReference>
<feature type="domain" description="DUF3048" evidence="1">
    <location>
        <begin position="56"/>
        <end position="195"/>
    </location>
</feature>
<keyword evidence="4" id="KW-1185">Reference proteome</keyword>
<keyword evidence="3" id="KW-0449">Lipoprotein</keyword>
<dbReference type="PROSITE" id="PS51257">
    <property type="entry name" value="PROKAR_LIPOPROTEIN"/>
    <property type="match status" value="1"/>
</dbReference>
<dbReference type="Pfam" id="PF11258">
    <property type="entry name" value="DUF3048"/>
    <property type="match status" value="1"/>
</dbReference>
<sequence>MKNIKVLSFILLLSLSITGCGSKKTATAKVDTTRSTTAESTNNSTDKAEKYYAPYTGEEVSKETANNAAFMSIIENSSAARPQSGFNSADIVFEAMTEGGTTRCLAIFQKDKAEKIGPVRSMRTYFIDLAYEYNLPFAHCGGSHDALDRIKKENPMTLNEMYNGSYYWRDKSIKIQEHSLYTSSDKLISLITQKSYIKPSPIKLAFNKGYWDTLSSEAINNIIIRFNGEYATAYTFKDGLYYKSMNNVPTENKEDKKPVAVKNLVIQKVNYRTRPNEEYLDADLVGSGDAIIYSNGKMVKATWSKADLHSQTIFKDEKGNIVPLNPGKTWWHLLDQNASLKTN</sequence>
<organism evidence="3 4">
    <name type="scientific">Clostridium omnivorum</name>
    <dbReference type="NCBI Taxonomy" id="1604902"/>
    <lineage>
        <taxon>Bacteria</taxon>
        <taxon>Bacillati</taxon>
        <taxon>Bacillota</taxon>
        <taxon>Clostridia</taxon>
        <taxon>Eubacteriales</taxon>
        <taxon>Clostridiaceae</taxon>
        <taxon>Clostridium</taxon>
    </lineage>
</organism>
<dbReference type="SUPFAM" id="SSF159774">
    <property type="entry name" value="YerB-like"/>
    <property type="match status" value="1"/>
</dbReference>
<feature type="domain" description="DUF3048" evidence="2">
    <location>
        <begin position="226"/>
        <end position="330"/>
    </location>
</feature>